<organism evidence="1 2">
    <name type="scientific">Ruminococcus hominis</name>
    <dbReference type="NCBI Taxonomy" id="2763065"/>
    <lineage>
        <taxon>Bacteria</taxon>
        <taxon>Bacillati</taxon>
        <taxon>Bacillota</taxon>
        <taxon>Clostridia</taxon>
        <taxon>Eubacteriales</taxon>
        <taxon>Oscillospiraceae</taxon>
        <taxon>Ruminococcus</taxon>
    </lineage>
</organism>
<protein>
    <recommendedName>
        <fullName evidence="3">Restriction endonuclease</fullName>
    </recommendedName>
</protein>
<accession>A0ABR7GAI7</accession>
<dbReference type="Proteomes" id="UP000631576">
    <property type="component" value="Unassembled WGS sequence"/>
</dbReference>
<dbReference type="RefSeq" id="WP_147577623.1">
    <property type="nucleotide sequence ID" value="NZ_JACOPE010000001.1"/>
</dbReference>
<sequence length="293" mass="33571">MNTRDILNAAKEELTSLDSHLIDVLDIKRPTSLAYAKQLAKVISKLSPLLGNMIEFSTVDLLNKHDWCNMGEWIRQDPGFPDALFKSSTISPNPGIEIKAWFPFATEITARFKDSITIFSQDNIDMALIAWLPENVIWGKPKIIDVLVVSGKSVAEARDAHYHRPPDYLVFEPEDTSNRTSNLQQTNTNGYKLQADKCDVKSAIAFVEKWGENALEYSPTPEYQQRLRSLYGQFVYRLDTNYAKIDRIEHKEIEQFKTHVLNTEFHGMTIKQWSNILSSKDEAKLEYALKTLL</sequence>
<gene>
    <name evidence="1" type="ORF">H8S40_13035</name>
</gene>
<evidence type="ECO:0008006" key="3">
    <source>
        <dbReference type="Google" id="ProtNLM"/>
    </source>
</evidence>
<evidence type="ECO:0000313" key="2">
    <source>
        <dbReference type="Proteomes" id="UP000631576"/>
    </source>
</evidence>
<proteinExistence type="predicted"/>
<reference evidence="1 2" key="1">
    <citation type="submission" date="2020-08" db="EMBL/GenBank/DDBJ databases">
        <title>Genome public.</title>
        <authorList>
            <person name="Liu C."/>
            <person name="Sun Q."/>
        </authorList>
    </citation>
    <scope>NUCLEOTIDE SEQUENCE [LARGE SCALE GENOMIC DNA]</scope>
    <source>
        <strain evidence="1 2">NSJ-13</strain>
    </source>
</reference>
<name>A0ABR7GAI7_9FIRM</name>
<comment type="caution">
    <text evidence="1">The sequence shown here is derived from an EMBL/GenBank/DDBJ whole genome shotgun (WGS) entry which is preliminary data.</text>
</comment>
<evidence type="ECO:0000313" key="1">
    <source>
        <dbReference type="EMBL" id="MBC5684442.1"/>
    </source>
</evidence>
<dbReference type="EMBL" id="JACOPE010000001">
    <property type="protein sequence ID" value="MBC5684442.1"/>
    <property type="molecule type" value="Genomic_DNA"/>
</dbReference>
<keyword evidence="2" id="KW-1185">Reference proteome</keyword>